<proteinExistence type="predicted"/>
<dbReference type="PANTHER" id="PTHR45982:SF1">
    <property type="entry name" value="REGULATOR OF CHROMOSOME CONDENSATION"/>
    <property type="match status" value="1"/>
</dbReference>
<evidence type="ECO:0000313" key="1">
    <source>
        <dbReference type="EMBL" id="MBC9719668.1"/>
    </source>
</evidence>
<dbReference type="Pfam" id="PF17963">
    <property type="entry name" value="Big_9"/>
    <property type="match status" value="1"/>
</dbReference>
<dbReference type="EMBL" id="JACTVJ010000060">
    <property type="protein sequence ID" value="MBC9719668.1"/>
    <property type="molecule type" value="Genomic_DNA"/>
</dbReference>
<dbReference type="PANTHER" id="PTHR45982">
    <property type="entry name" value="REGULATOR OF CHROMOSOME CONDENSATION"/>
    <property type="match status" value="1"/>
</dbReference>
<gene>
    <name evidence="1" type="ORF">H9Y04_45145</name>
</gene>
<comment type="caution">
    <text evidence="1">The sequence shown here is derived from an EMBL/GenBank/DDBJ whole genome shotgun (WGS) entry which is preliminary data.</text>
</comment>
<reference evidence="1 2" key="1">
    <citation type="submission" date="2020-08" db="EMBL/GenBank/DDBJ databases">
        <title>Genemic of Streptomyces polyaspartic.</title>
        <authorList>
            <person name="Liu W."/>
        </authorList>
    </citation>
    <scope>NUCLEOTIDE SEQUENCE [LARGE SCALE GENOMIC DNA]</scope>
    <source>
        <strain evidence="1 2">TRM66268-LWL</strain>
    </source>
</reference>
<accession>A0ABR7SZ74</accession>
<dbReference type="InterPro" id="IPR000408">
    <property type="entry name" value="Reg_chr_condens"/>
</dbReference>
<name>A0ABR7SZ74_9ACTN</name>
<dbReference type="InterPro" id="IPR009091">
    <property type="entry name" value="RCC1/BLIP-II"/>
</dbReference>
<sequence length="589" mass="58718">MKFAGTADYEGGARSIYLSLKGDTNARHADVKPDGTWEFDEWFLGTGTRTMTATAHYSDGNTAESEITFATQGMAEGQVFGWGASGGGQLEVPEAAMSGVTALAGGGAHVLGLRADGKVVAWGSAISGSVPAAAESGVDAIAAGRSHSLALKDGKVLAWGHGDDGQVDVPAVAQSGVTGVSAGFHFSLALKDGEVIAWGSKQNGQTDVPEAAKSGVSAIAAGAGHALALKDGEVIAWGSNSYGETDVPEAVKSGVVKEIAAGVGSSVALMENGEVIVWGDGRYGQNDVPGFAKYGIESISAGAGHVVALKDGEVKAWGKNGSGQVSVPGAATSGITAIAATTDATFALHGIGTSDPDPNPVAADDGVSTVRDVAVSVDVLANDSGDGLSLESVSDPANGAAQVRDGKVLYTPDRGVVGADSFEYTVKDSAGRTATGKVSVTVTDPTASVSELKMGSGDGQEASAGEEFGKPLVTRALNGSAGVPGARVSYEITDDGGTGSTFTGGGTKLERSTDTAGYSHVNVKAGSKAGAVTVKATSNGHSQEFSLTVKAAAVIPVEVLTPTEDVPVTGKDVTFTGAGQPGAKINIKS</sequence>
<dbReference type="SUPFAM" id="SSF50985">
    <property type="entry name" value="RCC1/BLIP-II"/>
    <property type="match status" value="1"/>
</dbReference>
<dbReference type="Gene3D" id="2.130.10.30">
    <property type="entry name" value="Regulator of chromosome condensation 1/beta-lactamase-inhibitor protein II"/>
    <property type="match status" value="2"/>
</dbReference>
<dbReference type="PROSITE" id="PS50012">
    <property type="entry name" value="RCC1_3"/>
    <property type="match status" value="5"/>
</dbReference>
<dbReference type="InterPro" id="IPR051553">
    <property type="entry name" value="Ran_GTPase-activating"/>
</dbReference>
<protein>
    <submittedName>
        <fullName evidence="1">Cadherin-like domain-containing protein</fullName>
    </submittedName>
</protein>
<evidence type="ECO:0000313" key="2">
    <source>
        <dbReference type="Proteomes" id="UP000642284"/>
    </source>
</evidence>
<dbReference type="Pfam" id="PF13540">
    <property type="entry name" value="RCC1_2"/>
    <property type="match status" value="4"/>
</dbReference>
<dbReference type="Proteomes" id="UP000642284">
    <property type="component" value="Unassembled WGS sequence"/>
</dbReference>
<keyword evidence="2" id="KW-1185">Reference proteome</keyword>
<feature type="non-terminal residue" evidence="1">
    <location>
        <position position="589"/>
    </location>
</feature>
<organism evidence="1 2">
    <name type="scientific">Streptomyces polyasparticus</name>
    <dbReference type="NCBI Taxonomy" id="2767826"/>
    <lineage>
        <taxon>Bacteria</taxon>
        <taxon>Bacillati</taxon>
        <taxon>Actinomycetota</taxon>
        <taxon>Actinomycetes</taxon>
        <taxon>Kitasatosporales</taxon>
        <taxon>Streptomycetaceae</taxon>
        <taxon>Streptomyces</taxon>
    </lineage>
</organism>
<dbReference type="RefSeq" id="WP_187820065.1">
    <property type="nucleotide sequence ID" value="NZ_JACTVJ010000060.1"/>
</dbReference>